<reference evidence="1 2" key="1">
    <citation type="submission" date="2021-06" db="EMBL/GenBank/DDBJ databases">
        <authorList>
            <person name="Palmer J.M."/>
        </authorList>
    </citation>
    <scope>NUCLEOTIDE SEQUENCE [LARGE SCALE GENOMIC DNA]</scope>
    <source>
        <strain evidence="1 2">XC_2019</strain>
        <tissue evidence="1">Muscle</tissue>
    </source>
</reference>
<name>A0ABV0QE65_9TELE</name>
<evidence type="ECO:0000313" key="1">
    <source>
        <dbReference type="EMBL" id="MEQ2193731.1"/>
    </source>
</evidence>
<dbReference type="PANTHER" id="PTHR46829:SF1">
    <property type="entry name" value="STERILE ALPHA MOTIF DOMAIN-CONTAINING PROTEIN 15"/>
    <property type="match status" value="1"/>
</dbReference>
<proteinExistence type="predicted"/>
<sequence>MCRCSGQRQYGVLAACFTENFISGRKLIYPAISKASTLLCVPQVICARVRELLGITETLWSRSIADPRRDPMALFLEKKSRTGEHAEALTFQRFLYDFYQ</sequence>
<organism evidence="1 2">
    <name type="scientific">Xenoophorus captivus</name>
    <dbReference type="NCBI Taxonomy" id="1517983"/>
    <lineage>
        <taxon>Eukaryota</taxon>
        <taxon>Metazoa</taxon>
        <taxon>Chordata</taxon>
        <taxon>Craniata</taxon>
        <taxon>Vertebrata</taxon>
        <taxon>Euteleostomi</taxon>
        <taxon>Actinopterygii</taxon>
        <taxon>Neopterygii</taxon>
        <taxon>Teleostei</taxon>
        <taxon>Neoteleostei</taxon>
        <taxon>Acanthomorphata</taxon>
        <taxon>Ovalentaria</taxon>
        <taxon>Atherinomorphae</taxon>
        <taxon>Cyprinodontiformes</taxon>
        <taxon>Goodeidae</taxon>
        <taxon>Xenoophorus</taxon>
    </lineage>
</organism>
<accession>A0ABV0QE65</accession>
<dbReference type="PANTHER" id="PTHR46829">
    <property type="entry name" value="STERILE ALPHA MOTIF DOMAIN-CONTAINING PROTEIN 15"/>
    <property type="match status" value="1"/>
</dbReference>
<gene>
    <name evidence="1" type="ORF">XENOCAPTIV_011601</name>
</gene>
<keyword evidence="2" id="KW-1185">Reference proteome</keyword>
<dbReference type="EMBL" id="JAHRIN010008650">
    <property type="protein sequence ID" value="MEQ2193731.1"/>
    <property type="molecule type" value="Genomic_DNA"/>
</dbReference>
<evidence type="ECO:0000313" key="2">
    <source>
        <dbReference type="Proteomes" id="UP001434883"/>
    </source>
</evidence>
<protein>
    <submittedName>
        <fullName evidence="1">Uncharacterized protein</fullName>
    </submittedName>
</protein>
<dbReference type="Proteomes" id="UP001434883">
    <property type="component" value="Unassembled WGS sequence"/>
</dbReference>
<comment type="caution">
    <text evidence="1">The sequence shown here is derived from an EMBL/GenBank/DDBJ whole genome shotgun (WGS) entry which is preliminary data.</text>
</comment>